<name>A0ABQ3SWF1_9ACTN</name>
<protein>
    <submittedName>
        <fullName evidence="1">Uncharacterized protein</fullName>
    </submittedName>
</protein>
<proteinExistence type="predicted"/>
<evidence type="ECO:0000313" key="1">
    <source>
        <dbReference type="EMBL" id="GHI72478.1"/>
    </source>
</evidence>
<organism evidence="1 2">
    <name type="scientific">Streptomyces nojiriensis</name>
    <dbReference type="NCBI Taxonomy" id="66374"/>
    <lineage>
        <taxon>Bacteria</taxon>
        <taxon>Bacillati</taxon>
        <taxon>Actinomycetota</taxon>
        <taxon>Actinomycetes</taxon>
        <taxon>Kitasatosporales</taxon>
        <taxon>Streptomycetaceae</taxon>
        <taxon>Streptomyces</taxon>
    </lineage>
</organism>
<evidence type="ECO:0000313" key="2">
    <source>
        <dbReference type="Proteomes" id="UP000613974"/>
    </source>
</evidence>
<dbReference type="EMBL" id="BNEC01000005">
    <property type="protein sequence ID" value="GHI72478.1"/>
    <property type="molecule type" value="Genomic_DNA"/>
</dbReference>
<keyword evidence="2" id="KW-1185">Reference proteome</keyword>
<gene>
    <name evidence="1" type="ORF">Snoj_63960</name>
</gene>
<sequence length="108" mass="11575">MTAYQALRTAMTDATDGVPRTDPDRAGFTAALAAARDQLVLAAGVTADTVIDLVGAIGRSVPAQLLPERRVRTEDRIVKRAISKYNARGPAIDRTTYKATINTFTTDP</sequence>
<comment type="caution">
    <text evidence="1">The sequence shown here is derived from an EMBL/GenBank/DDBJ whole genome shotgun (WGS) entry which is preliminary data.</text>
</comment>
<accession>A0ABQ3SWF1</accession>
<dbReference type="Proteomes" id="UP000613974">
    <property type="component" value="Unassembled WGS sequence"/>
</dbReference>
<reference evidence="2" key="1">
    <citation type="submission" date="2023-07" db="EMBL/GenBank/DDBJ databases">
        <title>Whole genome shotgun sequence of Streptomyces nojiriensis NBRC 13794.</title>
        <authorList>
            <person name="Komaki H."/>
            <person name="Tamura T."/>
        </authorList>
    </citation>
    <scope>NUCLEOTIDE SEQUENCE [LARGE SCALE GENOMIC DNA]</scope>
    <source>
        <strain evidence="2">NBRC 13794</strain>
    </source>
</reference>